<evidence type="ECO:0000259" key="1">
    <source>
        <dbReference type="Pfam" id="PF01642"/>
    </source>
</evidence>
<dbReference type="Pfam" id="PF01642">
    <property type="entry name" value="MM_CoA_mutase"/>
    <property type="match status" value="2"/>
</dbReference>
<accession>A0A1I6R4E3</accession>
<dbReference type="InterPro" id="IPR006099">
    <property type="entry name" value="MeMalonylCoA_mutase_a/b_cat"/>
</dbReference>
<dbReference type="InterPro" id="IPR016176">
    <property type="entry name" value="Cbl-dep_enz_cat"/>
</dbReference>
<dbReference type="PANTHER" id="PTHR48101:SF4">
    <property type="entry name" value="METHYLMALONYL-COA MUTASE, MITOCHONDRIAL"/>
    <property type="match status" value="1"/>
</dbReference>
<dbReference type="STRING" id="593133.SAMN04488006_2157"/>
<dbReference type="GO" id="GO:0004494">
    <property type="term" value="F:methylmalonyl-CoA mutase activity"/>
    <property type="evidence" value="ECO:0007669"/>
    <property type="project" value="TreeGrafter"/>
</dbReference>
<feature type="domain" description="Methylmalonyl-CoA mutase alpha/beta chain catalytic" evidence="1">
    <location>
        <begin position="21"/>
        <end position="269"/>
    </location>
</feature>
<dbReference type="GO" id="GO:0005737">
    <property type="term" value="C:cytoplasm"/>
    <property type="evidence" value="ECO:0007669"/>
    <property type="project" value="TreeGrafter"/>
</dbReference>
<proteinExistence type="predicted"/>
<name>A0A1I6R4E3_9FLAO</name>
<dbReference type="Gene3D" id="3.20.20.240">
    <property type="entry name" value="Methylmalonyl-CoA mutase"/>
    <property type="match status" value="1"/>
</dbReference>
<dbReference type="OrthoDB" id="1439512at2"/>
<keyword evidence="3" id="KW-1185">Reference proteome</keyword>
<dbReference type="EMBL" id="FOZP01000005">
    <property type="protein sequence ID" value="SFS59358.1"/>
    <property type="molecule type" value="Genomic_DNA"/>
</dbReference>
<dbReference type="GO" id="GO:0019678">
    <property type="term" value="P:propionate metabolic process, methylmalonyl pathway"/>
    <property type="evidence" value="ECO:0007669"/>
    <property type="project" value="TreeGrafter"/>
</dbReference>
<evidence type="ECO:0000313" key="3">
    <source>
        <dbReference type="Proteomes" id="UP000199312"/>
    </source>
</evidence>
<dbReference type="GO" id="GO:0031419">
    <property type="term" value="F:cobalamin binding"/>
    <property type="evidence" value="ECO:0007669"/>
    <property type="project" value="InterPro"/>
</dbReference>
<feature type="domain" description="Methylmalonyl-CoA mutase alpha/beta chain catalytic" evidence="1">
    <location>
        <begin position="293"/>
        <end position="346"/>
    </location>
</feature>
<evidence type="ECO:0000313" key="2">
    <source>
        <dbReference type="EMBL" id="SFS59358.1"/>
    </source>
</evidence>
<gene>
    <name evidence="2" type="ORF">SAMN04488006_2157</name>
</gene>
<dbReference type="Proteomes" id="UP000199312">
    <property type="component" value="Unassembled WGS sequence"/>
</dbReference>
<dbReference type="SUPFAM" id="SSF51703">
    <property type="entry name" value="Cobalamin (vitamin B12)-dependent enzymes"/>
    <property type="match status" value="1"/>
</dbReference>
<organism evidence="2 3">
    <name type="scientific">Lutibacter maritimus</name>
    <dbReference type="NCBI Taxonomy" id="593133"/>
    <lineage>
        <taxon>Bacteria</taxon>
        <taxon>Pseudomonadati</taxon>
        <taxon>Bacteroidota</taxon>
        <taxon>Flavobacteriia</taxon>
        <taxon>Flavobacteriales</taxon>
        <taxon>Flavobacteriaceae</taxon>
        <taxon>Lutibacter</taxon>
    </lineage>
</organism>
<reference evidence="3" key="1">
    <citation type="submission" date="2016-10" db="EMBL/GenBank/DDBJ databases">
        <authorList>
            <person name="Varghese N."/>
            <person name="Submissions S."/>
        </authorList>
    </citation>
    <scope>NUCLEOTIDE SEQUENCE [LARGE SCALE GENOMIC DNA]</scope>
    <source>
        <strain evidence="3">DSM 24450</strain>
    </source>
</reference>
<sequence length="382" mass="43294">MKRKDFSDLSIQAQHEKISYFEHEDFIAGVPPYTRGLNATTVLKKQLTIQLLVNFSSPVKSNTFIKENTDYKSIILEINTLPTINSGIYISSIEDMKLLLNELPLHKLSITLSTKNSILIVLGLFIAASKQLGFKEETLNLSVNYNYKNALINSNFYFNTIETILTYSTKNLPKFKTLSISAIQPNLKSSIENELAFFLAETYENLNNCILHGVLVDAVASKISFNYNISGDHLLEISKMRAARLLWAKMIHLLKPKQQYSFALQIHSTENFSNYHKVFSAILGGAQRIISNKNTFLIFENETHITKTIDPWAGSTFIEKTTEEISIKAWTLFEKILSKGGFSQITAQENLKIEKVKDNSFQLIIEAAKNNATIEELNSIVF</sequence>
<protein>
    <submittedName>
        <fullName evidence="2">Methylmalonyl-CoA mutase, N-terminal domain/subunit</fullName>
    </submittedName>
</protein>
<dbReference type="RefSeq" id="WP_090226022.1">
    <property type="nucleotide sequence ID" value="NZ_FOZP01000005.1"/>
</dbReference>
<dbReference type="AlphaFoldDB" id="A0A1I6R4E3"/>
<dbReference type="PANTHER" id="PTHR48101">
    <property type="entry name" value="METHYLMALONYL-COA MUTASE, MITOCHONDRIAL-RELATED"/>
    <property type="match status" value="1"/>
</dbReference>